<dbReference type="SUPFAM" id="SSF52058">
    <property type="entry name" value="L domain-like"/>
    <property type="match status" value="1"/>
</dbReference>
<dbReference type="InterPro" id="IPR055411">
    <property type="entry name" value="LRR_FXL15/At3g58940/PEG3-like"/>
</dbReference>
<feature type="domain" description="F-box/LRR-repeat protein 15/At3g58940/PEG3-like LRR" evidence="2">
    <location>
        <begin position="145"/>
        <end position="254"/>
    </location>
</feature>
<dbReference type="Pfam" id="PF00646">
    <property type="entry name" value="F-box"/>
    <property type="match status" value="1"/>
</dbReference>
<dbReference type="CDD" id="cd22160">
    <property type="entry name" value="F-box_AtFBL13-like"/>
    <property type="match status" value="1"/>
</dbReference>
<dbReference type="Gene3D" id="3.80.10.10">
    <property type="entry name" value="Ribonuclease Inhibitor"/>
    <property type="match status" value="1"/>
</dbReference>
<dbReference type="InterPro" id="IPR053781">
    <property type="entry name" value="F-box_AtFBL13-like"/>
</dbReference>
<protein>
    <recommendedName>
        <fullName evidence="5">F-box domain-containing protein</fullName>
    </recommendedName>
</protein>
<dbReference type="InterPro" id="IPR001810">
    <property type="entry name" value="F-box_dom"/>
</dbReference>
<reference evidence="3" key="1">
    <citation type="journal article" date="2022" name="Cell">
        <title>Repeat-based holocentromeres influence genome architecture and karyotype evolution.</title>
        <authorList>
            <person name="Hofstatter P.G."/>
            <person name="Thangavel G."/>
            <person name="Lux T."/>
            <person name="Neumann P."/>
            <person name="Vondrak T."/>
            <person name="Novak P."/>
            <person name="Zhang M."/>
            <person name="Costa L."/>
            <person name="Castellani M."/>
            <person name="Scott A."/>
            <person name="Toegelov H."/>
            <person name="Fuchs J."/>
            <person name="Mata-Sucre Y."/>
            <person name="Dias Y."/>
            <person name="Vanzela A.L.L."/>
            <person name="Huettel B."/>
            <person name="Almeida C.C.S."/>
            <person name="Simkova H."/>
            <person name="Souza G."/>
            <person name="Pedrosa-Harand A."/>
            <person name="Macas J."/>
            <person name="Mayer K.F.X."/>
            <person name="Houben A."/>
            <person name="Marques A."/>
        </authorList>
    </citation>
    <scope>NUCLEOTIDE SEQUENCE</scope>
    <source>
        <strain evidence="3">RhyBre1mFocal</strain>
    </source>
</reference>
<dbReference type="InterPro" id="IPR053197">
    <property type="entry name" value="F-box_SCFL_complex_component"/>
</dbReference>
<evidence type="ECO:0000313" key="3">
    <source>
        <dbReference type="EMBL" id="KAJ1704051.1"/>
    </source>
</evidence>
<feature type="domain" description="F-box" evidence="1">
    <location>
        <begin position="15"/>
        <end position="55"/>
    </location>
</feature>
<dbReference type="AlphaFoldDB" id="A0A9Q0HZD1"/>
<keyword evidence="4" id="KW-1185">Reference proteome</keyword>
<organism evidence="3 4">
    <name type="scientific">Rhynchospora breviuscula</name>
    <dbReference type="NCBI Taxonomy" id="2022672"/>
    <lineage>
        <taxon>Eukaryota</taxon>
        <taxon>Viridiplantae</taxon>
        <taxon>Streptophyta</taxon>
        <taxon>Embryophyta</taxon>
        <taxon>Tracheophyta</taxon>
        <taxon>Spermatophyta</taxon>
        <taxon>Magnoliopsida</taxon>
        <taxon>Liliopsida</taxon>
        <taxon>Poales</taxon>
        <taxon>Cyperaceae</taxon>
        <taxon>Cyperoideae</taxon>
        <taxon>Rhynchosporeae</taxon>
        <taxon>Rhynchospora</taxon>
    </lineage>
</organism>
<gene>
    <name evidence="3" type="ORF">LUZ63_003830</name>
</gene>
<dbReference type="InterPro" id="IPR032675">
    <property type="entry name" value="LRR_dom_sf"/>
</dbReference>
<dbReference type="PANTHER" id="PTHR34223:SF51">
    <property type="entry name" value="OS06G0556300 PROTEIN"/>
    <property type="match status" value="1"/>
</dbReference>
<dbReference type="InterPro" id="IPR036047">
    <property type="entry name" value="F-box-like_dom_sf"/>
</dbReference>
<dbReference type="SUPFAM" id="SSF81383">
    <property type="entry name" value="F-box domain"/>
    <property type="match status" value="1"/>
</dbReference>
<dbReference type="EMBL" id="JAMQYH010000001">
    <property type="protein sequence ID" value="KAJ1704051.1"/>
    <property type="molecule type" value="Genomic_DNA"/>
</dbReference>
<dbReference type="Proteomes" id="UP001151287">
    <property type="component" value="Unassembled WGS sequence"/>
</dbReference>
<dbReference type="OrthoDB" id="644676at2759"/>
<evidence type="ECO:0000313" key="4">
    <source>
        <dbReference type="Proteomes" id="UP001151287"/>
    </source>
</evidence>
<comment type="caution">
    <text evidence="3">The sequence shown here is derived from an EMBL/GenBank/DDBJ whole genome shotgun (WGS) entry which is preliminary data.</text>
</comment>
<accession>A0A9Q0HZD1</accession>
<evidence type="ECO:0000259" key="1">
    <source>
        <dbReference type="Pfam" id="PF00646"/>
    </source>
</evidence>
<proteinExistence type="predicted"/>
<name>A0A9Q0HZD1_9POAL</name>
<evidence type="ECO:0008006" key="5">
    <source>
        <dbReference type="Google" id="ProtNLM"/>
    </source>
</evidence>
<sequence>MKQAGKSRRGDGDRISSLPDCLIHLIMSFLTAQKAVQTCVLSKRWKNLWTTLPFLDFDLWKFKSDGQSDYSESEDGGPPDKFDKFRDFVCMTLLLRKASDLHTFHLSCTEMIEWPEYNMFIRSWLLYALNHNPQVLKIDFTLEGSVALATFTCASLVDASFSYFPQARNIKVINLPCLRRLHLKRVTVTRGFVEKLFCGCPMLELFHLKNCYRELYTINSQSLKYLKAESCNSDFRFKATEKEIVLINAPNLLSFCDIICLNFMGPKILLKMPSLTSANIRFERSIYGSSYDGKSNILMGLSNVQNLKLSGDGIKVLLETEMPNCSEFPNLKDLSVDSLCLSCHCDLLASFLNHCPNLEKLSLYYFGLYCKSIQLH</sequence>
<dbReference type="PANTHER" id="PTHR34223">
    <property type="entry name" value="OS11G0201299 PROTEIN"/>
    <property type="match status" value="1"/>
</dbReference>
<dbReference type="Pfam" id="PF24758">
    <property type="entry name" value="LRR_At5g56370"/>
    <property type="match status" value="1"/>
</dbReference>
<dbReference type="Gene3D" id="1.20.1280.50">
    <property type="match status" value="1"/>
</dbReference>
<evidence type="ECO:0000259" key="2">
    <source>
        <dbReference type="Pfam" id="PF24758"/>
    </source>
</evidence>